<dbReference type="Proteomes" id="UP000194221">
    <property type="component" value="Unassembled WGS sequence"/>
</dbReference>
<dbReference type="FunCoup" id="A0A1Y2PCI9">
    <property type="interactions" value="231"/>
</dbReference>
<dbReference type="SMART" id="SM00563">
    <property type="entry name" value="PlsC"/>
    <property type="match status" value="1"/>
</dbReference>
<evidence type="ECO:0000256" key="2">
    <source>
        <dbReference type="SAM" id="Phobius"/>
    </source>
</evidence>
<dbReference type="OrthoDB" id="9806008at2"/>
<evidence type="ECO:0000256" key="1">
    <source>
        <dbReference type="SAM" id="Coils"/>
    </source>
</evidence>
<feature type="transmembrane region" description="Helical" evidence="2">
    <location>
        <begin position="314"/>
        <end position="338"/>
    </location>
</feature>
<dbReference type="Pfam" id="PF01553">
    <property type="entry name" value="Acyltransferase"/>
    <property type="match status" value="1"/>
</dbReference>
<proteinExistence type="predicted"/>
<dbReference type="InterPro" id="IPR002123">
    <property type="entry name" value="Plipid/glycerol_acylTrfase"/>
</dbReference>
<dbReference type="SUPFAM" id="SSF69593">
    <property type="entry name" value="Glycerol-3-phosphate (1)-acyltransferase"/>
    <property type="match status" value="1"/>
</dbReference>
<feature type="transmembrane region" description="Helical" evidence="2">
    <location>
        <begin position="291"/>
        <end position="308"/>
    </location>
</feature>
<dbReference type="InParanoid" id="A0A1Y2PCI9"/>
<feature type="domain" description="Phospholipid/glycerol acyltransferase" evidence="3">
    <location>
        <begin position="38"/>
        <end position="165"/>
    </location>
</feature>
<sequence>MQTLLYYFFKVYVSTGLFFYNKRIKVVGANNVPKKGAVLFLANHPNGLIDPLLIATNTKRKTHFLVRAAVFNNKIVASFFNQLGMMPIYRIRDGVKQLSKNEAIFNKCFKILNQQKSLLIFPEGSHLKKRTIRPLSKGFTRIVFGALEKHPDLKIQLVPVGITYQNSSKYPGKVAIYYGNPILANDFYNKENLNESVKNIKDSVSKQLQELSVHIPNDENYDEIENTLNKLNTDYTEVTKVNHSILKNDFKANTSKPKNFASVLKIALLINSIIPYSLWKLFSKKVSEIEFIDTFRFGVCSVLFPLFYFLQGYIISIITNTSTGIIYTATSFLLALVYSKTITTLPE</sequence>
<organism evidence="4 5">
    <name type="scientific">Tenacibaculum holothuriorum</name>
    <dbReference type="NCBI Taxonomy" id="1635173"/>
    <lineage>
        <taxon>Bacteria</taxon>
        <taxon>Pseudomonadati</taxon>
        <taxon>Bacteroidota</taxon>
        <taxon>Flavobacteriia</taxon>
        <taxon>Flavobacteriales</taxon>
        <taxon>Flavobacteriaceae</taxon>
        <taxon>Tenacibaculum</taxon>
    </lineage>
</organism>
<evidence type="ECO:0000313" key="5">
    <source>
        <dbReference type="Proteomes" id="UP000194221"/>
    </source>
</evidence>
<evidence type="ECO:0000313" key="4">
    <source>
        <dbReference type="EMBL" id="OSY87900.1"/>
    </source>
</evidence>
<dbReference type="GO" id="GO:0008654">
    <property type="term" value="P:phospholipid biosynthetic process"/>
    <property type="evidence" value="ECO:0007669"/>
    <property type="project" value="TreeGrafter"/>
</dbReference>
<dbReference type="STRING" id="1635173.WH52_07610"/>
<keyword evidence="2" id="KW-1133">Transmembrane helix</keyword>
<dbReference type="PANTHER" id="PTHR31605:SF0">
    <property type="entry name" value="GLYCEROL-3-PHOSPHATE O-ACYLTRANSFERASE 1"/>
    <property type="match status" value="1"/>
</dbReference>
<name>A0A1Y2PCI9_9FLAO</name>
<keyword evidence="1" id="KW-0175">Coiled coil</keyword>
<dbReference type="InterPro" id="IPR052744">
    <property type="entry name" value="GPAT/DAPAT"/>
</dbReference>
<dbReference type="PANTHER" id="PTHR31605">
    <property type="entry name" value="GLYCEROL-3-PHOSPHATE O-ACYLTRANSFERASE 1"/>
    <property type="match status" value="1"/>
</dbReference>
<keyword evidence="2" id="KW-0472">Membrane</keyword>
<dbReference type="CDD" id="cd07992">
    <property type="entry name" value="LPLAT_AAK14816-like"/>
    <property type="match status" value="1"/>
</dbReference>
<gene>
    <name evidence="4" type="ORF">WH52_07610</name>
</gene>
<dbReference type="EMBL" id="LAPZ01000005">
    <property type="protein sequence ID" value="OSY87900.1"/>
    <property type="molecule type" value="Genomic_DNA"/>
</dbReference>
<dbReference type="RefSeq" id="WP_086030361.1">
    <property type="nucleotide sequence ID" value="NZ_LAPZ01000005.1"/>
</dbReference>
<dbReference type="GO" id="GO:0016287">
    <property type="term" value="F:glycerone-phosphate O-acyltransferase activity"/>
    <property type="evidence" value="ECO:0007669"/>
    <property type="project" value="TreeGrafter"/>
</dbReference>
<protein>
    <recommendedName>
        <fullName evidence="3">Phospholipid/glycerol acyltransferase domain-containing protein</fullName>
    </recommendedName>
</protein>
<dbReference type="GO" id="GO:0004366">
    <property type="term" value="F:glycerol-3-phosphate O-acyltransferase activity"/>
    <property type="evidence" value="ECO:0007669"/>
    <property type="project" value="TreeGrafter"/>
</dbReference>
<feature type="coiled-coil region" evidence="1">
    <location>
        <begin position="190"/>
        <end position="241"/>
    </location>
</feature>
<accession>A0A1Y2PCI9</accession>
<keyword evidence="2" id="KW-0812">Transmembrane</keyword>
<reference evidence="4 5" key="1">
    <citation type="submission" date="2015-03" db="EMBL/GenBank/DDBJ databases">
        <title>Genome sequence of Tenacibaculum sp. S2-2, isolated from intestinal microbiota of sea cucumber, Apostichopus japonicas.</title>
        <authorList>
            <person name="Shao Z."/>
            <person name="Wang L."/>
            <person name="Li X."/>
        </authorList>
    </citation>
    <scope>NUCLEOTIDE SEQUENCE [LARGE SCALE GENOMIC DNA]</scope>
    <source>
        <strain evidence="4 5">S2-2</strain>
    </source>
</reference>
<comment type="caution">
    <text evidence="4">The sequence shown here is derived from an EMBL/GenBank/DDBJ whole genome shotgun (WGS) entry which is preliminary data.</text>
</comment>
<evidence type="ECO:0000259" key="3">
    <source>
        <dbReference type="SMART" id="SM00563"/>
    </source>
</evidence>
<dbReference type="AlphaFoldDB" id="A0A1Y2PCI9"/>
<feature type="transmembrane region" description="Helical" evidence="2">
    <location>
        <begin position="260"/>
        <end position="279"/>
    </location>
</feature>
<keyword evidence="5" id="KW-1185">Reference proteome</keyword>